<evidence type="ECO:0000256" key="1">
    <source>
        <dbReference type="SAM" id="MobiDB-lite"/>
    </source>
</evidence>
<organism evidence="2 3">
    <name type="scientific">Cyclotella cryptica</name>
    <dbReference type="NCBI Taxonomy" id="29204"/>
    <lineage>
        <taxon>Eukaryota</taxon>
        <taxon>Sar</taxon>
        <taxon>Stramenopiles</taxon>
        <taxon>Ochrophyta</taxon>
        <taxon>Bacillariophyta</taxon>
        <taxon>Coscinodiscophyceae</taxon>
        <taxon>Thalassiosirophycidae</taxon>
        <taxon>Stephanodiscales</taxon>
        <taxon>Stephanodiscaceae</taxon>
        <taxon>Cyclotella</taxon>
    </lineage>
</organism>
<proteinExistence type="predicted"/>
<keyword evidence="3" id="KW-1185">Reference proteome</keyword>
<dbReference type="EMBL" id="JABMIG020000041">
    <property type="protein sequence ID" value="KAL3799104.1"/>
    <property type="molecule type" value="Genomic_DNA"/>
</dbReference>
<feature type="region of interest" description="Disordered" evidence="1">
    <location>
        <begin position="39"/>
        <end position="61"/>
    </location>
</feature>
<evidence type="ECO:0000313" key="2">
    <source>
        <dbReference type="EMBL" id="KAL3799104.1"/>
    </source>
</evidence>
<dbReference type="Proteomes" id="UP001516023">
    <property type="component" value="Unassembled WGS sequence"/>
</dbReference>
<reference evidence="2 3" key="1">
    <citation type="journal article" date="2020" name="G3 (Bethesda)">
        <title>Improved Reference Genome for Cyclotella cryptica CCMP332, a Model for Cell Wall Morphogenesis, Salinity Adaptation, and Lipid Production in Diatoms (Bacillariophyta).</title>
        <authorList>
            <person name="Roberts W.R."/>
            <person name="Downey K.M."/>
            <person name="Ruck E.C."/>
            <person name="Traller J.C."/>
            <person name="Alverson A.J."/>
        </authorList>
    </citation>
    <scope>NUCLEOTIDE SEQUENCE [LARGE SCALE GENOMIC DNA]</scope>
    <source>
        <strain evidence="2 3">CCMP332</strain>
    </source>
</reference>
<feature type="compositionally biased region" description="Basic and acidic residues" evidence="1">
    <location>
        <begin position="1"/>
        <end position="22"/>
    </location>
</feature>
<comment type="caution">
    <text evidence="2">The sequence shown here is derived from an EMBL/GenBank/DDBJ whole genome shotgun (WGS) entry which is preliminary data.</text>
</comment>
<gene>
    <name evidence="2" type="ORF">HJC23_002232</name>
</gene>
<accession>A0ABD3QFB6</accession>
<sequence length="389" mass="44160">MVKDERSGGGGHENDNNSKDKPQIFLSNNFYNYRSNKLHSRHHEHEQEASPSISPSGKHVDVSNRKHTTLWDHFISPLTDTSVKKDPNPRDSYLHMNQSVFTDVERSQALDKFSKIFMNKIGDAISSGKLSRAWRSGDSGGGSWLTTDYSKIGSFPDEIQLVDSKDYVAERNIIRPHLTPFVWGVTCSAITLFSLRFGKWYQSGNFINAALPKSSNIANEVRTKSMDPSAIQDLRTSTPHNYSTYSRPNPFNKHEQSSSTLESLATLPVDIALSMLIGISTSVFLTRPQMLLKDLSETPLLEGKSVISEELCGPFIEEMEKMNQMFHTYNTNREYDRDGLTQTDTISLREMWRDENLGEFESLRAIRNFVANCQKKENDNGMNDDEKNV</sequence>
<evidence type="ECO:0000313" key="3">
    <source>
        <dbReference type="Proteomes" id="UP001516023"/>
    </source>
</evidence>
<protein>
    <submittedName>
        <fullName evidence="2">Uncharacterized protein</fullName>
    </submittedName>
</protein>
<dbReference type="AlphaFoldDB" id="A0ABD3QFB6"/>
<name>A0ABD3QFB6_9STRA</name>
<feature type="region of interest" description="Disordered" evidence="1">
    <location>
        <begin position="1"/>
        <end position="23"/>
    </location>
</feature>